<dbReference type="InterPro" id="IPR003661">
    <property type="entry name" value="HisK_dim/P_dom"/>
</dbReference>
<keyword evidence="4" id="KW-0547">Nucleotide-binding</keyword>
<dbReference type="RefSeq" id="WP_091315064.1">
    <property type="nucleotide sequence ID" value="NZ_CBCSJU010000003.1"/>
</dbReference>
<keyword evidence="5 11" id="KW-0418">Kinase</keyword>
<dbReference type="InterPro" id="IPR011990">
    <property type="entry name" value="TPR-like_helical_dom_sf"/>
</dbReference>
<keyword evidence="8" id="KW-1133">Transmembrane helix</keyword>
<proteinExistence type="predicted"/>
<keyword evidence="9" id="KW-0732">Signal</keyword>
<evidence type="ECO:0000256" key="7">
    <source>
        <dbReference type="ARBA" id="ARBA00023012"/>
    </source>
</evidence>
<dbReference type="GO" id="GO:0000155">
    <property type="term" value="F:phosphorelay sensor kinase activity"/>
    <property type="evidence" value="ECO:0007669"/>
    <property type="project" value="InterPro"/>
</dbReference>
<reference evidence="12" key="1">
    <citation type="submission" date="2016-10" db="EMBL/GenBank/DDBJ databases">
        <authorList>
            <person name="Varghese N."/>
            <person name="Submissions S."/>
        </authorList>
    </citation>
    <scope>NUCLEOTIDE SEQUENCE [LARGE SCALE GENOMIC DNA]</scope>
    <source>
        <strain evidence="12">DSM 17934</strain>
    </source>
</reference>
<dbReference type="SMART" id="SM00387">
    <property type="entry name" value="HATPase_c"/>
    <property type="match status" value="1"/>
</dbReference>
<dbReference type="GO" id="GO:0005524">
    <property type="term" value="F:ATP binding"/>
    <property type="evidence" value="ECO:0007669"/>
    <property type="project" value="UniProtKB-KW"/>
</dbReference>
<sequence length="665" mass="76727">MKFLLNLLLVLLSVFAFCQKKEGKMLIDSLEQVIPTIKNEKTKVDLYNNIAKEYRKIDINFCESYANKALELAKKIKYNNGIAYSYRNLGIVSASKSNFSEALSNYEFGLKNATSKSIKGEILGGIGKVYSLKSDYPTALKYFFESLQLFEEVNNKELQSITLQNISTIYIYLGDAEKAKLYRKKSDSTKNIRIAINTIPLKKELNNSKINCLVAEKDTLIKNNYYLDVLKNAEKKGLNLEKTKYLINECRLLIDNQKYDNALQILIPLLKTEELKPKNEAQIAAIYYQFGDIYYFKAQQEKSNSLKKELNKKSIASYEKSIQLISKLHLLDEKQKRYFKLHLAYKQNNDFQNSLLAYEKATLYKDSIFNFSKKETIKNLEDKREIDLKNNQIKIKNLTLESNKKQKYYFIGGIFLLAIIGSLLFYQSRNRKKTNEKLQVLNTELDEANKAKTRFFSILNHDLRGPVANLVFFLQLQKESPEMLDEESTKRMQDKTMVGAENLLNSMEDILQWSKSQMENFKPQPKKIAISSLFEDTKSHFSSEEKVQITFENPQNIQINTDENYLKTIIRNLTGNAIKALDGIDNPSIIWKTWQENNFTYLSISDNGKGASNEQFKALYDEKEVTGIKTGLGLHLIRDLAKAIDCEILVDSKIDNGTTFTLKLK</sequence>
<dbReference type="Gene3D" id="1.25.40.10">
    <property type="entry name" value="Tetratricopeptide repeat domain"/>
    <property type="match status" value="1"/>
</dbReference>
<evidence type="ECO:0000313" key="11">
    <source>
        <dbReference type="EMBL" id="SEJ26053.1"/>
    </source>
</evidence>
<dbReference type="InterPro" id="IPR036097">
    <property type="entry name" value="HisK_dim/P_sf"/>
</dbReference>
<dbReference type="Pfam" id="PF02518">
    <property type="entry name" value="HATPase_c"/>
    <property type="match status" value="1"/>
</dbReference>
<dbReference type="SMART" id="SM00388">
    <property type="entry name" value="HisKA"/>
    <property type="match status" value="1"/>
</dbReference>
<dbReference type="PANTHER" id="PTHR42878:SF7">
    <property type="entry name" value="SENSOR HISTIDINE KINASE GLRK"/>
    <property type="match status" value="1"/>
</dbReference>
<dbReference type="SUPFAM" id="SSF48452">
    <property type="entry name" value="TPR-like"/>
    <property type="match status" value="1"/>
</dbReference>
<organism evidence="11 12">
    <name type="scientific">Flavobacterium terrigena</name>
    <dbReference type="NCBI Taxonomy" id="402734"/>
    <lineage>
        <taxon>Bacteria</taxon>
        <taxon>Pseudomonadati</taxon>
        <taxon>Bacteroidota</taxon>
        <taxon>Flavobacteriia</taxon>
        <taxon>Flavobacteriales</taxon>
        <taxon>Flavobacteriaceae</taxon>
        <taxon>Flavobacterium</taxon>
    </lineage>
</organism>
<keyword evidence="3" id="KW-0808">Transferase</keyword>
<feature type="transmembrane region" description="Helical" evidence="8">
    <location>
        <begin position="408"/>
        <end position="426"/>
    </location>
</feature>
<dbReference type="GO" id="GO:0030295">
    <property type="term" value="F:protein kinase activator activity"/>
    <property type="evidence" value="ECO:0007669"/>
    <property type="project" value="TreeGrafter"/>
</dbReference>
<dbReference type="GO" id="GO:0007234">
    <property type="term" value="P:osmosensory signaling via phosphorelay pathway"/>
    <property type="evidence" value="ECO:0007669"/>
    <property type="project" value="TreeGrafter"/>
</dbReference>
<dbReference type="SUPFAM" id="SSF55874">
    <property type="entry name" value="ATPase domain of HSP90 chaperone/DNA topoisomerase II/histidine kinase"/>
    <property type="match status" value="1"/>
</dbReference>
<keyword evidence="6" id="KW-0067">ATP-binding</keyword>
<dbReference type="OrthoDB" id="9810447at2"/>
<evidence type="ECO:0000256" key="3">
    <source>
        <dbReference type="ARBA" id="ARBA00022679"/>
    </source>
</evidence>
<feature type="domain" description="Histidine kinase" evidence="10">
    <location>
        <begin position="458"/>
        <end position="665"/>
    </location>
</feature>
<evidence type="ECO:0000256" key="6">
    <source>
        <dbReference type="ARBA" id="ARBA00022840"/>
    </source>
</evidence>
<feature type="signal peptide" evidence="9">
    <location>
        <begin position="1"/>
        <end position="18"/>
    </location>
</feature>
<name>A0A1H6XA73_9FLAO</name>
<evidence type="ECO:0000256" key="9">
    <source>
        <dbReference type="SAM" id="SignalP"/>
    </source>
</evidence>
<evidence type="ECO:0000313" key="12">
    <source>
        <dbReference type="Proteomes" id="UP000199702"/>
    </source>
</evidence>
<protein>
    <recommendedName>
        <fullName evidence="2">histidine kinase</fullName>
        <ecNumber evidence="2">2.7.13.3</ecNumber>
    </recommendedName>
</protein>
<dbReference type="SUPFAM" id="SSF47384">
    <property type="entry name" value="Homodimeric domain of signal transducing histidine kinase"/>
    <property type="match status" value="1"/>
</dbReference>
<dbReference type="GO" id="GO:0000156">
    <property type="term" value="F:phosphorelay response regulator activity"/>
    <property type="evidence" value="ECO:0007669"/>
    <property type="project" value="TreeGrafter"/>
</dbReference>
<evidence type="ECO:0000256" key="5">
    <source>
        <dbReference type="ARBA" id="ARBA00022777"/>
    </source>
</evidence>
<evidence type="ECO:0000256" key="1">
    <source>
        <dbReference type="ARBA" id="ARBA00000085"/>
    </source>
</evidence>
<evidence type="ECO:0000256" key="4">
    <source>
        <dbReference type="ARBA" id="ARBA00022741"/>
    </source>
</evidence>
<keyword evidence="8" id="KW-0812">Transmembrane</keyword>
<dbReference type="Gene3D" id="1.10.287.130">
    <property type="match status" value="1"/>
</dbReference>
<dbReference type="InterPro" id="IPR003594">
    <property type="entry name" value="HATPase_dom"/>
</dbReference>
<dbReference type="Proteomes" id="UP000199702">
    <property type="component" value="Unassembled WGS sequence"/>
</dbReference>
<dbReference type="InterPro" id="IPR019734">
    <property type="entry name" value="TPR_rpt"/>
</dbReference>
<keyword evidence="12" id="KW-1185">Reference proteome</keyword>
<dbReference type="PANTHER" id="PTHR42878">
    <property type="entry name" value="TWO-COMPONENT HISTIDINE KINASE"/>
    <property type="match status" value="1"/>
</dbReference>
<dbReference type="InterPro" id="IPR036890">
    <property type="entry name" value="HATPase_C_sf"/>
</dbReference>
<dbReference type="EMBL" id="FNYA01000008">
    <property type="protein sequence ID" value="SEJ26053.1"/>
    <property type="molecule type" value="Genomic_DNA"/>
</dbReference>
<dbReference type="STRING" id="402734.SAMN05660918_2781"/>
<dbReference type="InterPro" id="IPR005467">
    <property type="entry name" value="His_kinase_dom"/>
</dbReference>
<gene>
    <name evidence="11" type="ORF">SAMN05660918_2781</name>
</gene>
<dbReference type="SMART" id="SM00028">
    <property type="entry name" value="TPR"/>
    <property type="match status" value="3"/>
</dbReference>
<accession>A0A1H6XA73</accession>
<evidence type="ECO:0000259" key="10">
    <source>
        <dbReference type="PROSITE" id="PS50109"/>
    </source>
</evidence>
<feature type="chain" id="PRO_5011468293" description="histidine kinase" evidence="9">
    <location>
        <begin position="19"/>
        <end position="665"/>
    </location>
</feature>
<dbReference type="PROSITE" id="PS50109">
    <property type="entry name" value="HIS_KIN"/>
    <property type="match status" value="1"/>
</dbReference>
<dbReference type="EC" id="2.7.13.3" evidence="2"/>
<evidence type="ECO:0000256" key="2">
    <source>
        <dbReference type="ARBA" id="ARBA00012438"/>
    </source>
</evidence>
<dbReference type="AlphaFoldDB" id="A0A1H6XA73"/>
<dbReference type="Gene3D" id="3.30.565.10">
    <property type="entry name" value="Histidine kinase-like ATPase, C-terminal domain"/>
    <property type="match status" value="1"/>
</dbReference>
<keyword evidence="8" id="KW-0472">Membrane</keyword>
<comment type="catalytic activity">
    <reaction evidence="1">
        <text>ATP + protein L-histidine = ADP + protein N-phospho-L-histidine.</text>
        <dbReference type="EC" id="2.7.13.3"/>
    </reaction>
</comment>
<evidence type="ECO:0000256" key="8">
    <source>
        <dbReference type="SAM" id="Phobius"/>
    </source>
</evidence>
<dbReference type="InterPro" id="IPR050351">
    <property type="entry name" value="BphY/WalK/GraS-like"/>
</dbReference>
<keyword evidence="7" id="KW-0902">Two-component regulatory system</keyword>